<dbReference type="InterPro" id="IPR013325">
    <property type="entry name" value="RNA_pol_sigma_r2"/>
</dbReference>
<dbReference type="AlphaFoldDB" id="A0A2T0YQZ9"/>
<evidence type="ECO:0000256" key="3">
    <source>
        <dbReference type="ARBA" id="ARBA00023082"/>
    </source>
</evidence>
<dbReference type="InterPro" id="IPR036388">
    <property type="entry name" value="WH-like_DNA-bd_sf"/>
</dbReference>
<protein>
    <submittedName>
        <fullName evidence="8">RNA polymerase sigma-70 factor (ECF subfamily)</fullName>
    </submittedName>
</protein>
<dbReference type="SUPFAM" id="SSF88946">
    <property type="entry name" value="Sigma2 domain of RNA polymerase sigma factors"/>
    <property type="match status" value="1"/>
</dbReference>
<dbReference type="RefSeq" id="WP_106122295.1">
    <property type="nucleotide sequence ID" value="NZ_PVTY01000004.1"/>
</dbReference>
<dbReference type="PANTHER" id="PTHR43133">
    <property type="entry name" value="RNA POLYMERASE ECF-TYPE SIGMA FACTO"/>
    <property type="match status" value="1"/>
</dbReference>
<dbReference type="GO" id="GO:0006352">
    <property type="term" value="P:DNA-templated transcription initiation"/>
    <property type="evidence" value="ECO:0007669"/>
    <property type="project" value="InterPro"/>
</dbReference>
<name>A0A2T0YQZ9_9MICC</name>
<dbReference type="SUPFAM" id="SSF88659">
    <property type="entry name" value="Sigma3 and sigma4 domains of RNA polymerase sigma factors"/>
    <property type="match status" value="1"/>
</dbReference>
<keyword evidence="2" id="KW-0805">Transcription regulation</keyword>
<keyword evidence="9" id="KW-1185">Reference proteome</keyword>
<evidence type="ECO:0000313" key="8">
    <source>
        <dbReference type="EMBL" id="PRZ17827.1"/>
    </source>
</evidence>
<dbReference type="GO" id="GO:0003677">
    <property type="term" value="F:DNA binding"/>
    <property type="evidence" value="ECO:0007669"/>
    <property type="project" value="UniProtKB-KW"/>
</dbReference>
<dbReference type="GO" id="GO:0016987">
    <property type="term" value="F:sigma factor activity"/>
    <property type="evidence" value="ECO:0007669"/>
    <property type="project" value="UniProtKB-KW"/>
</dbReference>
<dbReference type="Proteomes" id="UP000238217">
    <property type="component" value="Unassembled WGS sequence"/>
</dbReference>
<dbReference type="InterPro" id="IPR013324">
    <property type="entry name" value="RNA_pol_sigma_r3/r4-like"/>
</dbReference>
<comment type="caution">
    <text evidence="8">The sequence shown here is derived from an EMBL/GenBank/DDBJ whole genome shotgun (WGS) entry which is preliminary data.</text>
</comment>
<evidence type="ECO:0000256" key="4">
    <source>
        <dbReference type="ARBA" id="ARBA00023125"/>
    </source>
</evidence>
<dbReference type="InterPro" id="IPR013249">
    <property type="entry name" value="RNA_pol_sigma70_r4_t2"/>
</dbReference>
<dbReference type="InterPro" id="IPR039425">
    <property type="entry name" value="RNA_pol_sigma-70-like"/>
</dbReference>
<evidence type="ECO:0000259" key="6">
    <source>
        <dbReference type="Pfam" id="PF04542"/>
    </source>
</evidence>
<dbReference type="Pfam" id="PF08281">
    <property type="entry name" value="Sigma70_r4_2"/>
    <property type="match status" value="1"/>
</dbReference>
<keyword evidence="3" id="KW-0731">Sigma factor</keyword>
<dbReference type="InterPro" id="IPR014284">
    <property type="entry name" value="RNA_pol_sigma-70_dom"/>
</dbReference>
<keyword evidence="5" id="KW-0804">Transcription</keyword>
<evidence type="ECO:0000259" key="7">
    <source>
        <dbReference type="Pfam" id="PF08281"/>
    </source>
</evidence>
<feature type="domain" description="RNA polymerase sigma-70 region 2" evidence="6">
    <location>
        <begin position="15"/>
        <end position="83"/>
    </location>
</feature>
<accession>A0A2T0YQZ9</accession>
<organism evidence="8 9">
    <name type="scientific">Nesterenkonia sandarakina</name>
    <dbReference type="NCBI Taxonomy" id="272918"/>
    <lineage>
        <taxon>Bacteria</taxon>
        <taxon>Bacillati</taxon>
        <taxon>Actinomycetota</taxon>
        <taxon>Actinomycetes</taxon>
        <taxon>Micrococcales</taxon>
        <taxon>Micrococcaceae</taxon>
        <taxon>Nesterenkonia</taxon>
    </lineage>
</organism>
<evidence type="ECO:0000313" key="9">
    <source>
        <dbReference type="Proteomes" id="UP000238217"/>
    </source>
</evidence>
<evidence type="ECO:0000256" key="5">
    <source>
        <dbReference type="ARBA" id="ARBA00023163"/>
    </source>
</evidence>
<dbReference type="InterPro" id="IPR007627">
    <property type="entry name" value="RNA_pol_sigma70_r2"/>
</dbReference>
<comment type="similarity">
    <text evidence="1">Belongs to the sigma-70 factor family. ECF subfamily.</text>
</comment>
<dbReference type="Gene3D" id="1.10.10.10">
    <property type="entry name" value="Winged helix-like DNA-binding domain superfamily/Winged helix DNA-binding domain"/>
    <property type="match status" value="1"/>
</dbReference>
<dbReference type="Gene3D" id="1.10.1740.10">
    <property type="match status" value="1"/>
</dbReference>
<keyword evidence="4" id="KW-0238">DNA-binding</keyword>
<dbReference type="Pfam" id="PF04542">
    <property type="entry name" value="Sigma70_r2"/>
    <property type="match status" value="1"/>
</dbReference>
<dbReference type="NCBIfam" id="TIGR02937">
    <property type="entry name" value="sigma70-ECF"/>
    <property type="match status" value="1"/>
</dbReference>
<feature type="domain" description="RNA polymerase sigma factor 70 region 4 type 2" evidence="7">
    <location>
        <begin position="110"/>
        <end position="160"/>
    </location>
</feature>
<dbReference type="OrthoDB" id="9811152at2"/>
<evidence type="ECO:0000256" key="2">
    <source>
        <dbReference type="ARBA" id="ARBA00023015"/>
    </source>
</evidence>
<reference evidence="8 9" key="1">
    <citation type="submission" date="2018-03" db="EMBL/GenBank/DDBJ databases">
        <title>Comparative analysis of microorganisms from saline springs in Andes Mountain Range, Colombia.</title>
        <authorList>
            <person name="Rubin E."/>
        </authorList>
    </citation>
    <scope>NUCLEOTIDE SEQUENCE [LARGE SCALE GENOMIC DNA]</scope>
    <source>
        <strain evidence="8 9">CG 35</strain>
    </source>
</reference>
<gene>
    <name evidence="8" type="ORF">BCL67_104180</name>
</gene>
<sequence>MSPEDERPFDVREAFADHGAALFSFALNALGDRAEAEDCVQEAFIRAWRNRDRYSSSRGSVRTWLFAIERNLVIDSLRARSRRPAPSDPEKIEWASEPVTEDLVIIERLVLYESLATLTFEHREVITAVQLDGVGYQELSAQTGVPVATLRTRMYYGLRSLRLALGGNAYDEGNAFAAGGAHRRGADGRSQ</sequence>
<evidence type="ECO:0000256" key="1">
    <source>
        <dbReference type="ARBA" id="ARBA00010641"/>
    </source>
</evidence>
<proteinExistence type="inferred from homology"/>
<dbReference type="PANTHER" id="PTHR43133:SF52">
    <property type="entry name" value="ECF RNA POLYMERASE SIGMA FACTOR SIGL"/>
    <property type="match status" value="1"/>
</dbReference>
<dbReference type="EMBL" id="PVTY01000004">
    <property type="protein sequence ID" value="PRZ17827.1"/>
    <property type="molecule type" value="Genomic_DNA"/>
</dbReference>